<evidence type="ECO:0000313" key="3">
    <source>
        <dbReference type="EMBL" id="MQT16085.1"/>
    </source>
</evidence>
<dbReference type="RefSeq" id="WP_152576521.1">
    <property type="nucleotide sequence ID" value="NZ_JAATJI010000001.1"/>
</dbReference>
<dbReference type="InterPro" id="IPR050902">
    <property type="entry name" value="ABC_Transporter_SBP"/>
</dbReference>
<reference evidence="3 4" key="1">
    <citation type="submission" date="2019-09" db="EMBL/GenBank/DDBJ databases">
        <title>Polymorphobacter sp. isolated from a lake in China.</title>
        <authorList>
            <person name="Liu Z."/>
        </authorList>
    </citation>
    <scope>NUCLEOTIDE SEQUENCE [LARGE SCALE GENOMIC DNA]</scope>
    <source>
        <strain evidence="3 4">D40P</strain>
    </source>
</reference>
<dbReference type="InterPro" id="IPR002491">
    <property type="entry name" value="ABC_transptr_periplasmic_BD"/>
</dbReference>
<dbReference type="PANTHER" id="PTHR30535">
    <property type="entry name" value="VITAMIN B12-BINDING PROTEIN"/>
    <property type="match status" value="1"/>
</dbReference>
<protein>
    <submittedName>
        <fullName evidence="3">ABC transporter substrate-binding protein</fullName>
    </submittedName>
</protein>
<gene>
    <name evidence="3" type="ORF">F3168_02260</name>
</gene>
<feature type="chain" id="PRO_5028997924" evidence="1">
    <location>
        <begin position="17"/>
        <end position="264"/>
    </location>
</feature>
<proteinExistence type="predicted"/>
<organism evidence="3 4">
    <name type="scientific">Sandarakinorhabdus fusca</name>
    <dbReference type="NCBI Taxonomy" id="1439888"/>
    <lineage>
        <taxon>Bacteria</taxon>
        <taxon>Pseudomonadati</taxon>
        <taxon>Pseudomonadota</taxon>
        <taxon>Alphaproteobacteria</taxon>
        <taxon>Sphingomonadales</taxon>
        <taxon>Sphingosinicellaceae</taxon>
        <taxon>Sandarakinorhabdus</taxon>
    </lineage>
</organism>
<dbReference type="SUPFAM" id="SSF53807">
    <property type="entry name" value="Helical backbone' metal receptor"/>
    <property type="match status" value="1"/>
</dbReference>
<dbReference type="PANTHER" id="PTHR30535:SF35">
    <property type="entry name" value="PERIPLASMIC BINDING PROTEIN"/>
    <property type="match status" value="1"/>
</dbReference>
<feature type="domain" description="Fe/B12 periplasmic-binding" evidence="2">
    <location>
        <begin position="20"/>
        <end position="264"/>
    </location>
</feature>
<keyword evidence="4" id="KW-1185">Reference proteome</keyword>
<evidence type="ECO:0000256" key="1">
    <source>
        <dbReference type="SAM" id="SignalP"/>
    </source>
</evidence>
<feature type="signal peptide" evidence="1">
    <location>
        <begin position="1"/>
        <end position="16"/>
    </location>
</feature>
<evidence type="ECO:0000259" key="2">
    <source>
        <dbReference type="PROSITE" id="PS50983"/>
    </source>
</evidence>
<accession>A0A7C9KVA5</accession>
<dbReference type="OrthoDB" id="1632039at2"/>
<comment type="caution">
    <text evidence="3">The sequence shown here is derived from an EMBL/GenBank/DDBJ whole genome shotgun (WGS) entry which is preliminary data.</text>
</comment>
<dbReference type="Proteomes" id="UP000481327">
    <property type="component" value="Unassembled WGS sequence"/>
</dbReference>
<keyword evidence="1" id="KW-0732">Signal</keyword>
<dbReference type="Pfam" id="PF01497">
    <property type="entry name" value="Peripla_BP_2"/>
    <property type="match status" value="1"/>
</dbReference>
<dbReference type="Gene3D" id="3.40.50.1980">
    <property type="entry name" value="Nitrogenase molybdenum iron protein domain"/>
    <property type="match status" value="2"/>
</dbReference>
<dbReference type="EMBL" id="WIOL01000001">
    <property type="protein sequence ID" value="MQT16085.1"/>
    <property type="molecule type" value="Genomic_DNA"/>
</dbReference>
<dbReference type="AlphaFoldDB" id="A0A7C9KVA5"/>
<sequence>MRIIALALLVTAPAAAAPPRIVSINPCVDAILMHVADPGQIAGISHYSKDPRASSITASEAARYAATSGTAEEVVALAPDLVIAGAHVAPATIAALKRMDIALLQLGVPETISESREQVRQIAAAVGHPDRGARLNARIDAAVAAAGGPAGRVPALIWQGGGLVPGEKTLASELLRRTGFHNLSKDYGLKNWDVLPLEYLIARAPRVLFSVGDERGEDRMLGHPALRRMGGHIAIRPYPERLLRCGGPTIIDAVAALADARRSL</sequence>
<name>A0A7C9KVA5_9SPHN</name>
<dbReference type="PROSITE" id="PS50983">
    <property type="entry name" value="FE_B12_PBP"/>
    <property type="match status" value="1"/>
</dbReference>
<evidence type="ECO:0000313" key="4">
    <source>
        <dbReference type="Proteomes" id="UP000481327"/>
    </source>
</evidence>